<reference evidence="1" key="1">
    <citation type="submission" date="2021-01" db="EMBL/GenBank/DDBJ databases">
        <title>Genomic Encyclopedia of Type Strains, Phase IV (KMG-IV): sequencing the most valuable type-strain genomes for metagenomic binning, comparative biology and taxonomic classification.</title>
        <authorList>
            <person name="Goeker M."/>
        </authorList>
    </citation>
    <scope>NUCLEOTIDE SEQUENCE</scope>
    <source>
        <strain evidence="1">DSM 25523</strain>
    </source>
</reference>
<dbReference type="AlphaFoldDB" id="A0A938Y046"/>
<comment type="caution">
    <text evidence="1">The sequence shown here is derived from an EMBL/GenBank/DDBJ whole genome shotgun (WGS) entry which is preliminary data.</text>
</comment>
<evidence type="ECO:0000313" key="2">
    <source>
        <dbReference type="Proteomes" id="UP000717624"/>
    </source>
</evidence>
<evidence type="ECO:0000313" key="1">
    <source>
        <dbReference type="EMBL" id="MBM7590870.1"/>
    </source>
</evidence>
<name>A0A938Y046_9BACL</name>
<dbReference type="RefSeq" id="WP_204518620.1">
    <property type="nucleotide sequence ID" value="NZ_JAFBEB010000008.1"/>
</dbReference>
<organism evidence="1 2">
    <name type="scientific">Brevibacillus fulvus</name>
    <dbReference type="NCBI Taxonomy" id="1125967"/>
    <lineage>
        <taxon>Bacteria</taxon>
        <taxon>Bacillati</taxon>
        <taxon>Bacillota</taxon>
        <taxon>Bacilli</taxon>
        <taxon>Bacillales</taxon>
        <taxon>Paenibacillaceae</taxon>
        <taxon>Brevibacillus</taxon>
    </lineage>
</organism>
<dbReference type="EMBL" id="JAFBEB010000008">
    <property type="protein sequence ID" value="MBM7590870.1"/>
    <property type="molecule type" value="Genomic_DNA"/>
</dbReference>
<accession>A0A938Y046</accession>
<keyword evidence="2" id="KW-1185">Reference proteome</keyword>
<gene>
    <name evidence="1" type="ORF">JOD01_002482</name>
</gene>
<proteinExistence type="predicted"/>
<dbReference type="Proteomes" id="UP000717624">
    <property type="component" value="Unassembled WGS sequence"/>
</dbReference>
<sequence length="103" mass="11092">MAIVQNRLLELLRDDLSNHVANALINVDGQLKPYPIFKTSISGMKVTKYIYLDDVQSQGQIQAASLVDSGGNALAVKPLSITKGDSGLLIAFEFEVKVEVGTS</sequence>
<protein>
    <submittedName>
        <fullName evidence="1">Uncharacterized protein</fullName>
    </submittedName>
</protein>